<evidence type="ECO:0000313" key="1">
    <source>
        <dbReference type="EMBL" id="EYC00749.1"/>
    </source>
</evidence>
<proteinExistence type="predicted"/>
<dbReference type="EMBL" id="JARK01001449">
    <property type="protein sequence ID" value="EYC00749.1"/>
    <property type="molecule type" value="Genomic_DNA"/>
</dbReference>
<sequence length="102" mass="11365">MSDLIFSNKLLLCSILKADIRLELDNTGDIRQIDFLTKLINQRLLKAHQLAGIAPSAPGGVRHPLHLADQTVFCSQVQVALIELEESNFGWMCLTVSLSFMK</sequence>
<name>A0A016TCQ5_9BILA</name>
<reference evidence="2" key="1">
    <citation type="journal article" date="2015" name="Nat. Genet.">
        <title>The genome and transcriptome of the zoonotic hookworm Ancylostoma ceylanicum identify infection-specific gene families.</title>
        <authorList>
            <person name="Schwarz E.M."/>
            <person name="Hu Y."/>
            <person name="Antoshechkin I."/>
            <person name="Miller M.M."/>
            <person name="Sternberg P.W."/>
            <person name="Aroian R.V."/>
        </authorList>
    </citation>
    <scope>NUCLEOTIDE SEQUENCE</scope>
    <source>
        <strain evidence="2">HY135</strain>
    </source>
</reference>
<organism evidence="1 2">
    <name type="scientific">Ancylostoma ceylanicum</name>
    <dbReference type="NCBI Taxonomy" id="53326"/>
    <lineage>
        <taxon>Eukaryota</taxon>
        <taxon>Metazoa</taxon>
        <taxon>Ecdysozoa</taxon>
        <taxon>Nematoda</taxon>
        <taxon>Chromadorea</taxon>
        <taxon>Rhabditida</taxon>
        <taxon>Rhabditina</taxon>
        <taxon>Rhabditomorpha</taxon>
        <taxon>Strongyloidea</taxon>
        <taxon>Ancylostomatidae</taxon>
        <taxon>Ancylostomatinae</taxon>
        <taxon>Ancylostoma</taxon>
    </lineage>
</organism>
<gene>
    <name evidence="1" type="primary">Acey_s0113.g385</name>
    <name evidence="1" type="ORF">Y032_0113g385</name>
</gene>
<dbReference type="AlphaFoldDB" id="A0A016TCQ5"/>
<accession>A0A016TCQ5</accession>
<evidence type="ECO:0000313" key="2">
    <source>
        <dbReference type="Proteomes" id="UP000024635"/>
    </source>
</evidence>
<keyword evidence="2" id="KW-1185">Reference proteome</keyword>
<comment type="caution">
    <text evidence="1">The sequence shown here is derived from an EMBL/GenBank/DDBJ whole genome shotgun (WGS) entry which is preliminary data.</text>
</comment>
<protein>
    <submittedName>
        <fullName evidence="1">Uncharacterized protein</fullName>
    </submittedName>
</protein>
<dbReference type="Proteomes" id="UP000024635">
    <property type="component" value="Unassembled WGS sequence"/>
</dbReference>